<gene>
    <name evidence="1" type="ORF">SteCoe_9299</name>
</gene>
<keyword evidence="2" id="KW-1185">Reference proteome</keyword>
<dbReference type="Gene3D" id="2.40.50.140">
    <property type="entry name" value="Nucleic acid-binding proteins"/>
    <property type="match status" value="1"/>
</dbReference>
<evidence type="ECO:0000313" key="2">
    <source>
        <dbReference type="Proteomes" id="UP000187209"/>
    </source>
</evidence>
<evidence type="ECO:0000313" key="1">
    <source>
        <dbReference type="EMBL" id="OMJ88681.1"/>
    </source>
</evidence>
<protein>
    <recommendedName>
        <fullName evidence="3">CSD domain-containing protein</fullName>
    </recommendedName>
</protein>
<dbReference type="OrthoDB" id="422005at2759"/>
<evidence type="ECO:0008006" key="3">
    <source>
        <dbReference type="Google" id="ProtNLM"/>
    </source>
</evidence>
<accession>A0A1R2CI56</accession>
<dbReference type="AlphaFoldDB" id="A0A1R2CI56"/>
<name>A0A1R2CI56_9CILI</name>
<comment type="caution">
    <text evidence="1">The sequence shown here is derived from an EMBL/GenBank/DDBJ whole genome shotgun (WGS) entry which is preliminary data.</text>
</comment>
<sequence length="247" mass="28643">MKRIKNQSLSSPNIMALLKENIPPMHLSGISPGVSPSAYKILNLPLDQSFYFKTNTFFASDPSLYELQLLGENNPIDEYSSEDRLKSIRKAKSACSRIKSCYLISKDKVIIEDLEEGIKVSDKINKDIQPRRIEIKEKVVILRKPPNKKRLERCTFEDEKVTIRKFRGKVKTYNLKKRFGFVKVDNDEKLELFICEDDLVLSGVNMKNFKDSVYKKKPILLRFNIKKLIREGKDIQKAVEIEVLQVD</sequence>
<dbReference type="InterPro" id="IPR012340">
    <property type="entry name" value="NA-bd_OB-fold"/>
</dbReference>
<dbReference type="Proteomes" id="UP000187209">
    <property type="component" value="Unassembled WGS sequence"/>
</dbReference>
<organism evidence="1 2">
    <name type="scientific">Stentor coeruleus</name>
    <dbReference type="NCBI Taxonomy" id="5963"/>
    <lineage>
        <taxon>Eukaryota</taxon>
        <taxon>Sar</taxon>
        <taxon>Alveolata</taxon>
        <taxon>Ciliophora</taxon>
        <taxon>Postciliodesmatophora</taxon>
        <taxon>Heterotrichea</taxon>
        <taxon>Heterotrichida</taxon>
        <taxon>Stentoridae</taxon>
        <taxon>Stentor</taxon>
    </lineage>
</organism>
<dbReference type="EMBL" id="MPUH01000144">
    <property type="protein sequence ID" value="OMJ88681.1"/>
    <property type="molecule type" value="Genomic_DNA"/>
</dbReference>
<proteinExistence type="predicted"/>
<reference evidence="1 2" key="1">
    <citation type="submission" date="2016-11" db="EMBL/GenBank/DDBJ databases">
        <title>The macronuclear genome of Stentor coeruleus: a giant cell with tiny introns.</title>
        <authorList>
            <person name="Slabodnick M."/>
            <person name="Ruby J.G."/>
            <person name="Reiff S.B."/>
            <person name="Swart E.C."/>
            <person name="Gosai S."/>
            <person name="Prabakaran S."/>
            <person name="Witkowska E."/>
            <person name="Larue G.E."/>
            <person name="Fisher S."/>
            <person name="Freeman R.M."/>
            <person name="Gunawardena J."/>
            <person name="Chu W."/>
            <person name="Stover N.A."/>
            <person name="Gregory B.D."/>
            <person name="Nowacki M."/>
            <person name="Derisi J."/>
            <person name="Roy S.W."/>
            <person name="Marshall W.F."/>
            <person name="Sood P."/>
        </authorList>
    </citation>
    <scope>NUCLEOTIDE SEQUENCE [LARGE SCALE GENOMIC DNA]</scope>
    <source>
        <strain evidence="1">WM001</strain>
    </source>
</reference>